<comment type="caution">
    <text evidence="4">The sequence shown here is derived from an EMBL/GenBank/DDBJ whole genome shotgun (WGS) entry which is preliminary data.</text>
</comment>
<name>A0ABW4ZF30_9BACT</name>
<dbReference type="Pfam" id="PF05724">
    <property type="entry name" value="TPMT"/>
    <property type="match status" value="1"/>
</dbReference>
<dbReference type="Gene3D" id="3.40.50.150">
    <property type="entry name" value="Vaccinia Virus protein VP39"/>
    <property type="match status" value="1"/>
</dbReference>
<evidence type="ECO:0000256" key="1">
    <source>
        <dbReference type="ARBA" id="ARBA00022603"/>
    </source>
</evidence>
<dbReference type="GO" id="GO:0032259">
    <property type="term" value="P:methylation"/>
    <property type="evidence" value="ECO:0007669"/>
    <property type="project" value="UniProtKB-KW"/>
</dbReference>
<reference evidence="5" key="1">
    <citation type="journal article" date="2019" name="Int. J. Syst. Evol. Microbiol.">
        <title>The Global Catalogue of Microorganisms (GCM) 10K type strain sequencing project: providing services to taxonomists for standard genome sequencing and annotation.</title>
        <authorList>
            <consortium name="The Broad Institute Genomics Platform"/>
            <consortium name="The Broad Institute Genome Sequencing Center for Infectious Disease"/>
            <person name="Wu L."/>
            <person name="Ma J."/>
        </authorList>
    </citation>
    <scope>NUCLEOTIDE SEQUENCE [LARGE SCALE GENOMIC DNA]</scope>
    <source>
        <strain evidence="5">CCUG 57942</strain>
    </source>
</reference>
<gene>
    <name evidence="4" type="ORF">ACFSW8_15535</name>
</gene>
<dbReference type="Proteomes" id="UP001597389">
    <property type="component" value="Unassembled WGS sequence"/>
</dbReference>
<dbReference type="SUPFAM" id="SSF53335">
    <property type="entry name" value="S-adenosyl-L-methionine-dependent methyltransferases"/>
    <property type="match status" value="1"/>
</dbReference>
<proteinExistence type="predicted"/>
<organism evidence="4 5">
    <name type="scientific">Rubritalea tangerina</name>
    <dbReference type="NCBI Taxonomy" id="430798"/>
    <lineage>
        <taxon>Bacteria</taxon>
        <taxon>Pseudomonadati</taxon>
        <taxon>Verrucomicrobiota</taxon>
        <taxon>Verrucomicrobiia</taxon>
        <taxon>Verrucomicrobiales</taxon>
        <taxon>Rubritaleaceae</taxon>
        <taxon>Rubritalea</taxon>
    </lineage>
</organism>
<evidence type="ECO:0000313" key="4">
    <source>
        <dbReference type="EMBL" id="MFD2160315.1"/>
    </source>
</evidence>
<evidence type="ECO:0000256" key="3">
    <source>
        <dbReference type="ARBA" id="ARBA00022691"/>
    </source>
</evidence>
<dbReference type="PROSITE" id="PS51585">
    <property type="entry name" value="SAM_MT_TPMT"/>
    <property type="match status" value="1"/>
</dbReference>
<dbReference type="CDD" id="cd02440">
    <property type="entry name" value="AdoMet_MTases"/>
    <property type="match status" value="1"/>
</dbReference>
<protein>
    <submittedName>
        <fullName evidence="4">Methyltransferase domain-containing protein</fullName>
    </submittedName>
</protein>
<keyword evidence="3" id="KW-0949">S-adenosyl-L-methionine</keyword>
<evidence type="ECO:0000313" key="5">
    <source>
        <dbReference type="Proteomes" id="UP001597389"/>
    </source>
</evidence>
<sequence length="198" mass="22700">MDWHERYQVGDTPWDKGIAAPALVDFISEHADFFSSGKKFLVPGCGRGYDAKVIARAGGQVLAADIVEEALEFGRRDNPDGIDFRCLDIFKISERWDVSFDGVWEHTCFCAIEPEVREAYVEVMWRILKPGGTLLGVFFTNPDMPEGEGPPYKTGVDVIERYFGELFEIEWIREPSSYYPGREGREHLVLMRKRGFHR</sequence>
<evidence type="ECO:0000256" key="2">
    <source>
        <dbReference type="ARBA" id="ARBA00022679"/>
    </source>
</evidence>
<dbReference type="PANTHER" id="PTHR10259:SF11">
    <property type="entry name" value="THIOPURINE S-METHYLTRANSFERASE"/>
    <property type="match status" value="1"/>
</dbReference>
<dbReference type="InterPro" id="IPR029063">
    <property type="entry name" value="SAM-dependent_MTases_sf"/>
</dbReference>
<accession>A0ABW4ZF30</accession>
<dbReference type="GO" id="GO:0008168">
    <property type="term" value="F:methyltransferase activity"/>
    <property type="evidence" value="ECO:0007669"/>
    <property type="project" value="UniProtKB-KW"/>
</dbReference>
<dbReference type="EMBL" id="JBHUJB010000076">
    <property type="protein sequence ID" value="MFD2160315.1"/>
    <property type="molecule type" value="Genomic_DNA"/>
</dbReference>
<keyword evidence="5" id="KW-1185">Reference proteome</keyword>
<dbReference type="PANTHER" id="PTHR10259">
    <property type="entry name" value="THIOPURINE S-METHYLTRANSFERASE"/>
    <property type="match status" value="1"/>
</dbReference>
<dbReference type="InterPro" id="IPR008854">
    <property type="entry name" value="TPMT"/>
</dbReference>
<keyword evidence="1 4" id="KW-0489">Methyltransferase</keyword>
<keyword evidence="2" id="KW-0808">Transferase</keyword>